<evidence type="ECO:0000313" key="3">
    <source>
        <dbReference type="Proteomes" id="UP000054821"/>
    </source>
</evidence>
<gene>
    <name evidence="2" type="ORF">TGAM01_v207955</name>
</gene>
<accession>A0A2P4ZFY4</accession>
<proteinExistence type="predicted"/>
<name>A0A2P4ZFY4_9HYPO</name>
<comment type="caution">
    <text evidence="2">The sequence shown here is derived from an EMBL/GenBank/DDBJ whole genome shotgun (WGS) entry which is preliminary data.</text>
</comment>
<protein>
    <submittedName>
        <fullName evidence="2">Uncharacterized protein</fullName>
    </submittedName>
</protein>
<keyword evidence="3" id="KW-1185">Reference proteome</keyword>
<dbReference type="EMBL" id="JPDN02000031">
    <property type="protein sequence ID" value="PON23182.1"/>
    <property type="molecule type" value="Genomic_DNA"/>
</dbReference>
<dbReference type="RefSeq" id="XP_024405044.1">
    <property type="nucleotide sequence ID" value="XM_024550213.1"/>
</dbReference>
<dbReference type="GeneID" id="36347730"/>
<evidence type="ECO:0000256" key="1">
    <source>
        <dbReference type="SAM" id="MobiDB-lite"/>
    </source>
</evidence>
<dbReference type="AlphaFoldDB" id="A0A2P4ZFY4"/>
<feature type="compositionally biased region" description="Low complexity" evidence="1">
    <location>
        <begin position="53"/>
        <end position="70"/>
    </location>
</feature>
<dbReference type="Proteomes" id="UP000054821">
    <property type="component" value="Unassembled WGS sequence"/>
</dbReference>
<reference evidence="2 3" key="1">
    <citation type="journal article" date="2016" name="Genome Announc.">
        <title>Draft Whole-Genome Sequence of Trichoderma gamsii T6085, a Promising Biocontrol Agent of Fusarium Head Blight on Wheat.</title>
        <authorList>
            <person name="Baroncelli R."/>
            <person name="Zapparata A."/>
            <person name="Piaggeschi G."/>
            <person name="Sarrocco S."/>
            <person name="Vannacci G."/>
        </authorList>
    </citation>
    <scope>NUCLEOTIDE SEQUENCE [LARGE SCALE GENOMIC DNA]</scope>
    <source>
        <strain evidence="2 3">T6085</strain>
    </source>
</reference>
<sequence>MGKRRGYKKKKTIDRAWTIHYRVAAWHGMACLCLIHKGSPPRHCSTRRQENRLLQQSISQSKQILSKGPP</sequence>
<feature type="region of interest" description="Disordered" evidence="1">
    <location>
        <begin position="41"/>
        <end position="70"/>
    </location>
</feature>
<evidence type="ECO:0000313" key="2">
    <source>
        <dbReference type="EMBL" id="PON23182.1"/>
    </source>
</evidence>
<organism evidence="2 3">
    <name type="scientific">Trichoderma gamsii</name>
    <dbReference type="NCBI Taxonomy" id="398673"/>
    <lineage>
        <taxon>Eukaryota</taxon>
        <taxon>Fungi</taxon>
        <taxon>Dikarya</taxon>
        <taxon>Ascomycota</taxon>
        <taxon>Pezizomycotina</taxon>
        <taxon>Sordariomycetes</taxon>
        <taxon>Hypocreomycetidae</taxon>
        <taxon>Hypocreales</taxon>
        <taxon>Hypocreaceae</taxon>
        <taxon>Trichoderma</taxon>
    </lineage>
</organism>